<dbReference type="InterPro" id="IPR008928">
    <property type="entry name" value="6-hairpin_glycosidase_sf"/>
</dbReference>
<evidence type="ECO:0000259" key="3">
    <source>
        <dbReference type="Pfam" id="PF21307"/>
    </source>
</evidence>
<dbReference type="InterPro" id="IPR012341">
    <property type="entry name" value="6hp_glycosidase-like_sf"/>
</dbReference>
<dbReference type="Proteomes" id="UP001310594">
    <property type="component" value="Unassembled WGS sequence"/>
</dbReference>
<dbReference type="Pfam" id="PF22124">
    <property type="entry name" value="Glyco_hydro_95_cat"/>
    <property type="match status" value="1"/>
</dbReference>
<evidence type="ECO:0000256" key="1">
    <source>
        <dbReference type="SAM" id="SignalP"/>
    </source>
</evidence>
<dbReference type="Pfam" id="PF14498">
    <property type="entry name" value="Glyco_hyd_65N_2"/>
    <property type="match status" value="1"/>
</dbReference>
<protein>
    <recommendedName>
        <fullName evidence="7">Glycosyl hydrolase family 95 N-terminal domain-containing protein</fullName>
    </recommendedName>
</protein>
<feature type="chain" id="PRO_5042887253" description="Glycosyl hydrolase family 95 N-terminal domain-containing protein" evidence="1">
    <location>
        <begin position="16"/>
        <end position="836"/>
    </location>
</feature>
<evidence type="ECO:0000313" key="5">
    <source>
        <dbReference type="EMBL" id="KAK5702677.1"/>
    </source>
</evidence>
<evidence type="ECO:0000313" key="6">
    <source>
        <dbReference type="Proteomes" id="UP001310594"/>
    </source>
</evidence>
<keyword evidence="1" id="KW-0732">Signal</keyword>
<dbReference type="AlphaFoldDB" id="A0AAN7ZPA4"/>
<accession>A0AAN7ZPA4</accession>
<evidence type="ECO:0008006" key="7">
    <source>
        <dbReference type="Google" id="ProtNLM"/>
    </source>
</evidence>
<dbReference type="PANTHER" id="PTHR31084:SF0">
    <property type="entry name" value="ALPHA-L-FUCOSIDASE 2"/>
    <property type="match status" value="1"/>
</dbReference>
<feature type="domain" description="Glycosyl hydrolase family 95 catalytic" evidence="4">
    <location>
        <begin position="289"/>
        <end position="697"/>
    </location>
</feature>
<dbReference type="InterPro" id="IPR049053">
    <property type="entry name" value="AFCA-like_C"/>
</dbReference>
<dbReference type="Pfam" id="PF21307">
    <property type="entry name" value="Glyco_hydro_95_C"/>
    <property type="match status" value="1"/>
</dbReference>
<evidence type="ECO:0000259" key="2">
    <source>
        <dbReference type="Pfam" id="PF14498"/>
    </source>
</evidence>
<dbReference type="SUPFAM" id="SSF48208">
    <property type="entry name" value="Six-hairpin glycosidases"/>
    <property type="match status" value="1"/>
</dbReference>
<comment type="caution">
    <text evidence="5">The sequence shown here is derived from an EMBL/GenBank/DDBJ whole genome shotgun (WGS) entry which is preliminary data.</text>
</comment>
<evidence type="ECO:0000259" key="4">
    <source>
        <dbReference type="Pfam" id="PF22124"/>
    </source>
</evidence>
<feature type="signal peptide" evidence="1">
    <location>
        <begin position="1"/>
        <end position="15"/>
    </location>
</feature>
<sequence>MLALAGTLLLGQVLSQAVIPPNSKSSSTRLWSTSSGQYWNNSYLIGNGRLGAAVPGHIKSELVYINEDSFWSGEFIDRVNPDARSYMPEIQQLVRDGRVVEATNLADLAYTGTPLSARHYDTLATLEITLNHSAVMTNGSYERYLDVDDASAGVFYDINGTAYSREYIASNPAGVIAVRIASNTTGAVSLQARVRRAPDGSLNRFEDYSRRVGNDTMVMGGNDASSPGIPFSAGIRVVAKGGSVYAIGDTVIVDHADEAWLYLQSWTTYRKEDPEAAVLADLAAIEKPYPEIRAEHVADYQSYAHRVDLSFGKSTAAQRNMTTPQRVAAANSTFDPEFTSLFFQFGRYLLIASSRNGTLAANLQGIWNSQMDPFWGSKYTTNINVQMNYWPALVTNLADLQGPLDDLISATKDRGINVSAAMYGVDNGGFVLHHNTDLWGDAAPQDNYIYSTWWASAGPWMVFHQMEKFRFTGDLDYLQKIYPNLKSAAQFFQDFLSDYDGYKVVNPTMSPENPYYPPNDNTTAVAITLGATMDTELLWELFNEIKEANELLQLGDDEFVEQLQVLEAQLPPYRKNYFGGLQEWIHDYEEALPGIDHLSPLWAAYPGNQITSYNMTLFNWARETLGHRLEHGSASGGWGASWCTALAGRYFRPDWATHCITHLLGTQLQPDSLLNSGAPSESQIDGNLGLPGGMVELILQSHESVSTTASPTGYAPPAYGGSAPVLVAAFTGDVHKAPLIRLLPTLPEAFAAAGGGGYIRGLRARGGFEVGIVWDAKGALVSASITSTLGGTAYITLGATPIGRNNGTAVRSDGAGSGVFLKLATEAGKSYTITNA</sequence>
<dbReference type="InterPro" id="IPR016518">
    <property type="entry name" value="Alpha-L-fucosidase"/>
</dbReference>
<dbReference type="GO" id="GO:0004560">
    <property type="term" value="F:alpha-L-fucosidase activity"/>
    <property type="evidence" value="ECO:0007669"/>
    <property type="project" value="InterPro"/>
</dbReference>
<dbReference type="InterPro" id="IPR054363">
    <property type="entry name" value="GH95_cat"/>
</dbReference>
<dbReference type="PIRSF" id="PIRSF007663">
    <property type="entry name" value="UCP007663"/>
    <property type="match status" value="1"/>
</dbReference>
<dbReference type="PANTHER" id="PTHR31084">
    <property type="entry name" value="ALPHA-L-FUCOSIDASE 2"/>
    <property type="match status" value="1"/>
</dbReference>
<dbReference type="EMBL" id="JAVRQU010000005">
    <property type="protein sequence ID" value="KAK5702677.1"/>
    <property type="molecule type" value="Genomic_DNA"/>
</dbReference>
<dbReference type="InterPro" id="IPR027414">
    <property type="entry name" value="GH95_N_dom"/>
</dbReference>
<proteinExistence type="predicted"/>
<dbReference type="GO" id="GO:0005975">
    <property type="term" value="P:carbohydrate metabolic process"/>
    <property type="evidence" value="ECO:0007669"/>
    <property type="project" value="InterPro"/>
</dbReference>
<dbReference type="Gene3D" id="2.60.40.1180">
    <property type="entry name" value="Golgi alpha-mannosidase II"/>
    <property type="match status" value="1"/>
</dbReference>
<feature type="domain" description="Glycosyl hydrolase family 95 N-terminal" evidence="2">
    <location>
        <begin position="30"/>
        <end position="271"/>
    </location>
</feature>
<name>A0AAN7ZPA4_9PEZI</name>
<dbReference type="InterPro" id="IPR013780">
    <property type="entry name" value="Glyco_hydro_b"/>
</dbReference>
<feature type="domain" description="Alpha fucosidase A-like C-terminal" evidence="3">
    <location>
        <begin position="739"/>
        <end position="833"/>
    </location>
</feature>
<organism evidence="5 6">
    <name type="scientific">Elasticomyces elasticus</name>
    <dbReference type="NCBI Taxonomy" id="574655"/>
    <lineage>
        <taxon>Eukaryota</taxon>
        <taxon>Fungi</taxon>
        <taxon>Dikarya</taxon>
        <taxon>Ascomycota</taxon>
        <taxon>Pezizomycotina</taxon>
        <taxon>Dothideomycetes</taxon>
        <taxon>Dothideomycetidae</taxon>
        <taxon>Mycosphaerellales</taxon>
        <taxon>Teratosphaeriaceae</taxon>
        <taxon>Elasticomyces</taxon>
    </lineage>
</organism>
<reference evidence="5" key="1">
    <citation type="submission" date="2023-08" db="EMBL/GenBank/DDBJ databases">
        <title>Black Yeasts Isolated from many extreme environments.</title>
        <authorList>
            <person name="Coleine C."/>
            <person name="Stajich J.E."/>
            <person name="Selbmann L."/>
        </authorList>
    </citation>
    <scope>NUCLEOTIDE SEQUENCE</scope>
    <source>
        <strain evidence="5">CCFEE 5810</strain>
    </source>
</reference>
<dbReference type="Gene3D" id="1.50.10.10">
    <property type="match status" value="1"/>
</dbReference>
<gene>
    <name evidence="5" type="ORF">LTR97_003623</name>
</gene>